<dbReference type="PANTHER" id="PTHR30097:SF4">
    <property type="entry name" value="SLR6042 PROTEIN"/>
    <property type="match status" value="1"/>
</dbReference>
<reference evidence="7 9" key="1">
    <citation type="submission" date="2017-12" db="EMBL/GenBank/DDBJ databases">
        <title>Complete Genome Sequence of Stenotrophomonas maltophilia CSM2.</title>
        <authorList>
            <person name="Castro-Jaimes S."/>
            <person name="Lopez-Leal G."/>
            <person name="Barberena Jonas C."/>
            <person name="Bustos P."/>
            <person name="Perez-Oseguera A."/>
            <person name="Cevallos M.A."/>
        </authorList>
    </citation>
    <scope>NUCLEOTIDE SEQUENCE [LARGE SCALE GENOMIC DNA]</scope>
    <source>
        <strain evidence="7 9">CSM2</strain>
    </source>
</reference>
<evidence type="ECO:0000259" key="5">
    <source>
        <dbReference type="Pfam" id="PF25973"/>
    </source>
</evidence>
<keyword evidence="1" id="KW-0813">Transport</keyword>
<name>A0A2H5IBI1_STEMA</name>
<evidence type="ECO:0000259" key="4">
    <source>
        <dbReference type="Pfam" id="PF25971"/>
    </source>
</evidence>
<proteinExistence type="predicted"/>
<dbReference type="InterPro" id="IPR011053">
    <property type="entry name" value="Single_hybrid_motif"/>
</dbReference>
<feature type="domain" description="CusB-like beta-barrel" evidence="3">
    <location>
        <begin position="258"/>
        <end position="329"/>
    </location>
</feature>
<sequence length="411" mass="44165">MNRYVFLILLPIALAACGGNESSQRAKPEDTAATAGDYERGPHRGRMLRDGDFALEVTVYETNTPPHFRLYAYRNDKPLAPGEVKATIQLKRLDGEVNNFSFIPEKDYLVGSGEVVEPHSFDVKADAVVGGKNYAWSYASYEGRTTIDPKAAADAGVVVESAEPGTIRDTVSLMGNVAVDTGRFAAVKARFPGVVRSVAVEMGQRVSAGQTLATVEGNDSMRTYSVTAPFSGVVLARSTSVGDVAADNTLFEIADLSEVWVDLRALGSDAERLSPGQMVTIRSATGGLEATGKLQGILPLASAGQTVVARVALTNSEGRWRPGMAVSAEVVIAETEVPLTVKESGLQRFRDFTVVFAQVGNSYEVRMLELGRRDGDRVEVLKGLKPGTRYVSEQSYLIRADIEKSGASHDH</sequence>
<feature type="domain" description="CzcB-like barrel-sandwich hybrid" evidence="5">
    <location>
        <begin position="184"/>
        <end position="255"/>
    </location>
</feature>
<dbReference type="GO" id="GO:0060003">
    <property type="term" value="P:copper ion export"/>
    <property type="evidence" value="ECO:0007669"/>
    <property type="project" value="TreeGrafter"/>
</dbReference>
<feature type="domain" description="CzcB-like C-terminal circularly permuted SH3-like" evidence="6">
    <location>
        <begin position="339"/>
        <end position="398"/>
    </location>
</feature>
<feature type="domain" description="CzcB N-terminal" evidence="4">
    <location>
        <begin position="45"/>
        <end position="136"/>
    </location>
</feature>
<reference evidence="8 10" key="2">
    <citation type="submission" date="2020-08" db="EMBL/GenBank/DDBJ databases">
        <title>Phenotypic and transcriptomic analysis of seven clinical Stenotrophomonas maltophilia isolates identify a small set of shared and commonly regulated genes involved in biofilm lifestyle.</title>
        <authorList>
            <person name="Alio I."/>
            <person name="Gudzuhn M."/>
            <person name="Streit W."/>
        </authorList>
    </citation>
    <scope>NUCLEOTIDE SEQUENCE [LARGE SCALE GENOMIC DNA]</scope>
    <source>
        <strain evidence="8 10">UHH_SKK55</strain>
    </source>
</reference>
<dbReference type="InterPro" id="IPR058646">
    <property type="entry name" value="CzcB_N"/>
</dbReference>
<accession>A0A2H5IBI1</accession>
<evidence type="ECO:0000313" key="10">
    <source>
        <dbReference type="Proteomes" id="UP000515598"/>
    </source>
</evidence>
<evidence type="ECO:0000313" key="7">
    <source>
        <dbReference type="EMBL" id="AUI05675.1"/>
    </source>
</evidence>
<dbReference type="RefSeq" id="WP_005411786.1">
    <property type="nucleotide sequence ID" value="NZ_CP025298.1"/>
</dbReference>
<dbReference type="InterPro" id="IPR058647">
    <property type="entry name" value="BSH_CzcB-like"/>
</dbReference>
<evidence type="ECO:0000256" key="1">
    <source>
        <dbReference type="ARBA" id="ARBA00022448"/>
    </source>
</evidence>
<dbReference type="Proteomes" id="UP000234414">
    <property type="component" value="Chromosome"/>
</dbReference>
<dbReference type="CDD" id="cd06850">
    <property type="entry name" value="biotinyl_domain"/>
    <property type="match status" value="1"/>
</dbReference>
<evidence type="ECO:0000313" key="8">
    <source>
        <dbReference type="EMBL" id="QNG79235.1"/>
    </source>
</evidence>
<organism evidence="7 9">
    <name type="scientific">Stenotrophomonas maltophilia</name>
    <name type="common">Pseudomonas maltophilia</name>
    <name type="synonym">Xanthomonas maltophilia</name>
    <dbReference type="NCBI Taxonomy" id="40324"/>
    <lineage>
        <taxon>Bacteria</taxon>
        <taxon>Pseudomonadati</taxon>
        <taxon>Pseudomonadota</taxon>
        <taxon>Gammaproteobacteria</taxon>
        <taxon>Lysobacterales</taxon>
        <taxon>Lysobacteraceae</taxon>
        <taxon>Stenotrophomonas</taxon>
        <taxon>Stenotrophomonas maltophilia group</taxon>
    </lineage>
</organism>
<evidence type="ECO:0000313" key="9">
    <source>
        <dbReference type="Proteomes" id="UP000234414"/>
    </source>
</evidence>
<feature type="region of interest" description="Disordered" evidence="2">
    <location>
        <begin position="20"/>
        <end position="42"/>
    </location>
</feature>
<dbReference type="EMBL" id="CP025298">
    <property type="protein sequence ID" value="AUI05675.1"/>
    <property type="molecule type" value="Genomic_DNA"/>
</dbReference>
<gene>
    <name evidence="8" type="ORF">GPNADHDJ_03468</name>
    <name evidence="7" type="ORF">SmaCSM2_00155</name>
</gene>
<dbReference type="EMBL" id="CP060025">
    <property type="protein sequence ID" value="QNG79235.1"/>
    <property type="molecule type" value="Genomic_DNA"/>
</dbReference>
<dbReference type="Pfam" id="PF25971">
    <property type="entry name" value="CzcB_N"/>
    <property type="match status" value="1"/>
</dbReference>
<dbReference type="GO" id="GO:0015679">
    <property type="term" value="P:plasma membrane copper ion transport"/>
    <property type="evidence" value="ECO:0007669"/>
    <property type="project" value="TreeGrafter"/>
</dbReference>
<protein>
    <submittedName>
        <fullName evidence="8">Cation transporter</fullName>
    </submittedName>
    <submittedName>
        <fullName evidence="7">HlyD family secretion protein</fullName>
    </submittedName>
</protein>
<dbReference type="SUPFAM" id="SSF51230">
    <property type="entry name" value="Single hybrid motif"/>
    <property type="match status" value="1"/>
</dbReference>
<dbReference type="AlphaFoldDB" id="A0A2H5IBI1"/>
<evidence type="ECO:0000259" key="6">
    <source>
        <dbReference type="Pfam" id="PF25975"/>
    </source>
</evidence>
<dbReference type="OrthoDB" id="9768185at2"/>
<dbReference type="GO" id="GO:0046914">
    <property type="term" value="F:transition metal ion binding"/>
    <property type="evidence" value="ECO:0007669"/>
    <property type="project" value="TreeGrafter"/>
</dbReference>
<dbReference type="InterPro" id="IPR058792">
    <property type="entry name" value="Beta-barrel_RND_2"/>
</dbReference>
<dbReference type="InterPro" id="IPR051909">
    <property type="entry name" value="MFP_Cation_Efflux"/>
</dbReference>
<dbReference type="InterPro" id="IPR058649">
    <property type="entry name" value="CzcB_C"/>
</dbReference>
<dbReference type="PROSITE" id="PS51257">
    <property type="entry name" value="PROKAR_LIPOPROTEIN"/>
    <property type="match status" value="1"/>
</dbReference>
<dbReference type="Proteomes" id="UP000515598">
    <property type="component" value="Chromosome"/>
</dbReference>
<evidence type="ECO:0000259" key="3">
    <source>
        <dbReference type="Pfam" id="PF25954"/>
    </source>
</evidence>
<dbReference type="GO" id="GO:0030288">
    <property type="term" value="C:outer membrane-bounded periplasmic space"/>
    <property type="evidence" value="ECO:0007669"/>
    <property type="project" value="TreeGrafter"/>
</dbReference>
<dbReference type="Pfam" id="PF25973">
    <property type="entry name" value="BSH_CzcB"/>
    <property type="match status" value="1"/>
</dbReference>
<dbReference type="Gene3D" id="2.40.50.100">
    <property type="match status" value="1"/>
</dbReference>
<dbReference type="Pfam" id="PF25975">
    <property type="entry name" value="CzcB_C"/>
    <property type="match status" value="1"/>
</dbReference>
<dbReference type="PANTHER" id="PTHR30097">
    <property type="entry name" value="CATION EFFLUX SYSTEM PROTEIN CUSB"/>
    <property type="match status" value="1"/>
</dbReference>
<evidence type="ECO:0000256" key="2">
    <source>
        <dbReference type="SAM" id="MobiDB-lite"/>
    </source>
</evidence>
<dbReference type="Gene3D" id="2.40.420.20">
    <property type="match status" value="1"/>
</dbReference>
<dbReference type="Pfam" id="PF25954">
    <property type="entry name" value="Beta-barrel_RND_2"/>
    <property type="match status" value="1"/>
</dbReference>